<dbReference type="Pfam" id="PF00646">
    <property type="entry name" value="F-box"/>
    <property type="match status" value="1"/>
</dbReference>
<dbReference type="SUPFAM" id="SSF81383">
    <property type="entry name" value="F-box domain"/>
    <property type="match status" value="1"/>
</dbReference>
<comment type="caution">
    <text evidence="2">The sequence shown here is derived from an EMBL/GenBank/DDBJ whole genome shotgun (WGS) entry which is preliminary data.</text>
</comment>
<dbReference type="InterPro" id="IPR053781">
    <property type="entry name" value="F-box_AtFBL13-like"/>
</dbReference>
<dbReference type="InterPro" id="IPR036047">
    <property type="entry name" value="F-box-like_dom_sf"/>
</dbReference>
<dbReference type="PANTHER" id="PTHR34223">
    <property type="entry name" value="OS11G0201299 PROTEIN"/>
    <property type="match status" value="1"/>
</dbReference>
<sequence length="312" mass="35584">MGNPKKKKLNRGAKRNGEDRISDLPDDIIHRILSLLDDTKFAAQTCVLSKRWKNVWTSLPDLRFSTAYYKTRRSFRKFLLSALLRRDRNCEVRSLHLSIGFGCVCADYDSDEETDMDDDSDDEGYNYADALCAVGPQGLPYLENSKPLHIYSLIGGGDMEISGTKLVTFKMEGVEFDKVKLSAPNLEDFQYLDREDGDYWGRLGDFFEIDLPSLQTAQVVVDYQFYDESEQVEDKLMKLLYGIRNAKSLRLNVPPLELKSNIFVEDAEAETKLPSKVPQEIKTYLLSGSPHPQDVDVIIEEDDSHGSYFSLM</sequence>
<dbReference type="EMBL" id="JAKUCV010002368">
    <property type="protein sequence ID" value="KAJ4842876.1"/>
    <property type="molecule type" value="Genomic_DNA"/>
</dbReference>
<evidence type="ECO:0000313" key="3">
    <source>
        <dbReference type="Proteomes" id="UP001141552"/>
    </source>
</evidence>
<organism evidence="2 3">
    <name type="scientific">Turnera subulata</name>
    <dbReference type="NCBI Taxonomy" id="218843"/>
    <lineage>
        <taxon>Eukaryota</taxon>
        <taxon>Viridiplantae</taxon>
        <taxon>Streptophyta</taxon>
        <taxon>Embryophyta</taxon>
        <taxon>Tracheophyta</taxon>
        <taxon>Spermatophyta</taxon>
        <taxon>Magnoliopsida</taxon>
        <taxon>eudicotyledons</taxon>
        <taxon>Gunneridae</taxon>
        <taxon>Pentapetalae</taxon>
        <taxon>rosids</taxon>
        <taxon>fabids</taxon>
        <taxon>Malpighiales</taxon>
        <taxon>Passifloraceae</taxon>
        <taxon>Turnera</taxon>
    </lineage>
</organism>
<dbReference type="PROSITE" id="PS50181">
    <property type="entry name" value="FBOX"/>
    <property type="match status" value="1"/>
</dbReference>
<dbReference type="InterPro" id="IPR053197">
    <property type="entry name" value="F-box_SCFL_complex_component"/>
</dbReference>
<dbReference type="AlphaFoldDB" id="A0A9Q0G4B6"/>
<gene>
    <name evidence="2" type="ORF">Tsubulata_003515</name>
</gene>
<dbReference type="OrthoDB" id="1848700at2759"/>
<accession>A0A9Q0G4B6</accession>
<dbReference type="CDD" id="cd22160">
    <property type="entry name" value="F-box_AtFBL13-like"/>
    <property type="match status" value="1"/>
</dbReference>
<protein>
    <recommendedName>
        <fullName evidence="1">F-box domain-containing protein</fullName>
    </recommendedName>
</protein>
<proteinExistence type="predicted"/>
<keyword evidence="3" id="KW-1185">Reference proteome</keyword>
<dbReference type="PANTHER" id="PTHR34223:SF51">
    <property type="entry name" value="OS06G0556300 PROTEIN"/>
    <property type="match status" value="1"/>
</dbReference>
<dbReference type="Proteomes" id="UP001141552">
    <property type="component" value="Unassembled WGS sequence"/>
</dbReference>
<reference evidence="2" key="2">
    <citation type="journal article" date="2023" name="Plants (Basel)">
        <title>Annotation of the Turnera subulata (Passifloraceae) Draft Genome Reveals the S-Locus Evolved after the Divergence of Turneroideae from Passifloroideae in a Stepwise Manner.</title>
        <authorList>
            <person name="Henning P.M."/>
            <person name="Roalson E.H."/>
            <person name="Mir W."/>
            <person name="McCubbin A.G."/>
            <person name="Shore J.S."/>
        </authorList>
    </citation>
    <scope>NUCLEOTIDE SEQUENCE</scope>
    <source>
        <strain evidence="2">F60SS</strain>
    </source>
</reference>
<dbReference type="InterPro" id="IPR001810">
    <property type="entry name" value="F-box_dom"/>
</dbReference>
<reference evidence="2" key="1">
    <citation type="submission" date="2022-02" db="EMBL/GenBank/DDBJ databases">
        <authorList>
            <person name="Henning P.M."/>
            <person name="McCubbin A.G."/>
            <person name="Shore J.S."/>
        </authorList>
    </citation>
    <scope>NUCLEOTIDE SEQUENCE</scope>
    <source>
        <strain evidence="2">F60SS</strain>
        <tissue evidence="2">Leaves</tissue>
    </source>
</reference>
<evidence type="ECO:0000259" key="1">
    <source>
        <dbReference type="PROSITE" id="PS50181"/>
    </source>
</evidence>
<feature type="domain" description="F-box" evidence="1">
    <location>
        <begin position="18"/>
        <end position="67"/>
    </location>
</feature>
<evidence type="ECO:0000313" key="2">
    <source>
        <dbReference type="EMBL" id="KAJ4842876.1"/>
    </source>
</evidence>
<dbReference type="Gene3D" id="1.20.1280.50">
    <property type="match status" value="1"/>
</dbReference>
<name>A0A9Q0G4B6_9ROSI</name>